<proteinExistence type="predicted"/>
<dbReference type="InterPro" id="IPR035959">
    <property type="entry name" value="RutC-like_sf"/>
</dbReference>
<keyword evidence="1" id="KW-0378">Hydrolase</keyword>
<accession>A0ABV5N719</accession>
<organism evidence="1 2">
    <name type="scientific">Streptomyces cinereospinus</name>
    <dbReference type="NCBI Taxonomy" id="285561"/>
    <lineage>
        <taxon>Bacteria</taxon>
        <taxon>Bacillati</taxon>
        <taxon>Actinomycetota</taxon>
        <taxon>Actinomycetes</taxon>
        <taxon>Kitasatosporales</taxon>
        <taxon>Streptomycetaceae</taxon>
        <taxon>Streptomyces</taxon>
    </lineage>
</organism>
<dbReference type="Pfam" id="PF01042">
    <property type="entry name" value="Ribonuc_L-PSP"/>
    <property type="match status" value="1"/>
</dbReference>
<dbReference type="InterPro" id="IPR006175">
    <property type="entry name" value="YjgF/YER057c/UK114"/>
</dbReference>
<comment type="caution">
    <text evidence="1">The sequence shown here is derived from an EMBL/GenBank/DDBJ whole genome shotgun (WGS) entry which is preliminary data.</text>
</comment>
<dbReference type="CDD" id="cd00448">
    <property type="entry name" value="YjgF_YER057c_UK114_family"/>
    <property type="match status" value="1"/>
</dbReference>
<protein>
    <submittedName>
        <fullName evidence="1">RidA family protein</fullName>
        <ecNumber evidence="1">3.5.-.-</ecNumber>
    </submittedName>
</protein>
<dbReference type="EMBL" id="JBHMCY010000060">
    <property type="protein sequence ID" value="MFB9466093.1"/>
    <property type="molecule type" value="Genomic_DNA"/>
</dbReference>
<sequence>MRVNSFRGRAYDEVFATCELPAAPGTGDLSGALDRFHRRTGGTPLNAVVFGTLGARPGTLPGVPAIYAGDQYPRDTPAAALELRGIVPTGPGVTVDTSWPGAVTVRADGTTRLLCAVHRAAGTSFVRQATDAFETVAEALARAGLTPRHIGRTWYFISDIDVHYDDFNTVRNTYFDAWGLTRYPASTGIGAALPGDALISVLVEATDADDGEFGTFDTGLQCPPVSYGPRFVRANESLANGLRTVNVSGISSVTRDGSSLSGDLGALVDHTMRSFFDLLATTGMTPPDIASAYVYCKGDEVRAAFERYARERGLGFPRLVNHVDVCRPDLVLEIEARAVRPAAPTESPS</sequence>
<dbReference type="GO" id="GO:0016787">
    <property type="term" value="F:hydrolase activity"/>
    <property type="evidence" value="ECO:0007669"/>
    <property type="project" value="UniProtKB-KW"/>
</dbReference>
<dbReference type="Gene3D" id="3.30.1330.40">
    <property type="entry name" value="RutC-like"/>
    <property type="match status" value="2"/>
</dbReference>
<gene>
    <name evidence="1" type="ORF">ACFF45_26120</name>
</gene>
<name>A0ABV5N719_9ACTN</name>
<dbReference type="Proteomes" id="UP001589709">
    <property type="component" value="Unassembled WGS sequence"/>
</dbReference>
<dbReference type="EC" id="3.5.-.-" evidence="1"/>
<evidence type="ECO:0000313" key="2">
    <source>
        <dbReference type="Proteomes" id="UP001589709"/>
    </source>
</evidence>
<dbReference type="RefSeq" id="WP_381348912.1">
    <property type="nucleotide sequence ID" value="NZ_JBHMCY010000060.1"/>
</dbReference>
<reference evidence="1 2" key="1">
    <citation type="submission" date="2024-09" db="EMBL/GenBank/DDBJ databases">
        <authorList>
            <person name="Sun Q."/>
            <person name="Mori K."/>
        </authorList>
    </citation>
    <scope>NUCLEOTIDE SEQUENCE [LARGE SCALE GENOMIC DNA]</scope>
    <source>
        <strain evidence="1 2">JCM 6917</strain>
    </source>
</reference>
<dbReference type="SUPFAM" id="SSF55298">
    <property type="entry name" value="YjgF-like"/>
    <property type="match status" value="2"/>
</dbReference>
<evidence type="ECO:0000313" key="1">
    <source>
        <dbReference type="EMBL" id="MFB9466093.1"/>
    </source>
</evidence>
<keyword evidence="2" id="KW-1185">Reference proteome</keyword>